<dbReference type="GO" id="GO:0004180">
    <property type="term" value="F:carboxypeptidase activity"/>
    <property type="evidence" value="ECO:0007669"/>
    <property type="project" value="UniProtKB-ARBA"/>
</dbReference>
<dbReference type="Gene3D" id="1.10.101.10">
    <property type="entry name" value="PGBD-like superfamily/PGBD"/>
    <property type="match status" value="1"/>
</dbReference>
<evidence type="ECO:0000256" key="8">
    <source>
        <dbReference type="SAM" id="MobiDB-lite"/>
    </source>
</evidence>
<evidence type="ECO:0000256" key="6">
    <source>
        <dbReference type="ARBA" id="ARBA00023316"/>
    </source>
</evidence>
<evidence type="ECO:0000256" key="3">
    <source>
        <dbReference type="ARBA" id="ARBA00022679"/>
    </source>
</evidence>
<dbReference type="GO" id="GO:0016740">
    <property type="term" value="F:transferase activity"/>
    <property type="evidence" value="ECO:0007669"/>
    <property type="project" value="UniProtKB-KW"/>
</dbReference>
<feature type="signal peptide" evidence="9">
    <location>
        <begin position="1"/>
        <end position="29"/>
    </location>
</feature>
<dbReference type="InterPro" id="IPR005490">
    <property type="entry name" value="LD_TPept_cat_dom"/>
</dbReference>
<dbReference type="SUPFAM" id="SSF141523">
    <property type="entry name" value="L,D-transpeptidase catalytic domain-like"/>
    <property type="match status" value="1"/>
</dbReference>
<dbReference type="GO" id="GO:0008360">
    <property type="term" value="P:regulation of cell shape"/>
    <property type="evidence" value="ECO:0007669"/>
    <property type="project" value="UniProtKB-KW"/>
</dbReference>
<dbReference type="PANTHER" id="PTHR41533">
    <property type="entry name" value="L,D-TRANSPEPTIDASE HI_1667-RELATED"/>
    <property type="match status" value="1"/>
</dbReference>
<evidence type="ECO:0000256" key="1">
    <source>
        <dbReference type="ARBA" id="ARBA00004752"/>
    </source>
</evidence>
<keyword evidence="9" id="KW-0732">Signal</keyword>
<evidence type="ECO:0000313" key="12">
    <source>
        <dbReference type="Proteomes" id="UP000199423"/>
    </source>
</evidence>
<comment type="similarity">
    <text evidence="2">Belongs to the YkuD family.</text>
</comment>
<keyword evidence="5" id="KW-0573">Peptidoglycan synthesis</keyword>
<dbReference type="UniPathway" id="UPA00219"/>
<dbReference type="InterPro" id="IPR036365">
    <property type="entry name" value="PGBD-like_sf"/>
</dbReference>
<dbReference type="InterPro" id="IPR052905">
    <property type="entry name" value="LD-transpeptidase_YkuD-like"/>
</dbReference>
<dbReference type="AlphaFoldDB" id="A0A1I7NF74"/>
<protein>
    <submittedName>
        <fullName evidence="11">Putative peptidoglycan binding domain-containing protein</fullName>
    </submittedName>
</protein>
<feature type="coiled-coil region" evidence="7">
    <location>
        <begin position="173"/>
        <end position="200"/>
    </location>
</feature>
<dbReference type="InterPro" id="IPR038063">
    <property type="entry name" value="Transpep_catalytic_dom"/>
</dbReference>
<dbReference type="InterPro" id="IPR036366">
    <property type="entry name" value="PGBDSf"/>
</dbReference>
<sequence>MTTRFGTSVLKAAALMLVVSVIQLLPQFATEGHAQISLWDQIQGPSFGRGASDTPPPPTPVALDDLRPDATPWRSDVMLNAVAAAIERYQKIVDSGGWPVVPQGRMLREGDDDPRVPILRKRLRISGDMPAKGSYYDVQTFDSELTEGVKRFQKRNGIRETGRIEQSVYPVLNITAEQRLAQLKLNYERLRGLMQGVEERYVLVNVPAFQLEAVDKFEVQLRHRVIVGRQGRETPDVRATIKALNFFPFWRVPDSVATLDLIPRLRKEPGYLEEEGIRVYNGYNGPELDRKTIDWSSPQTANYKFKQDPGEKNALGLLRLDMSNQYGVYMHDTPMKNLFDQRSRAFSAGCVRVQNVFDLGDWIAHYEAGWDQPGRVRQQLDSGQPMELKLTRPIPVYFTYITAWAEPSTGAIEFRPDIYGRDGSAMQMSYQRDADDAPPASAAAALAP</sequence>
<feature type="chain" id="PRO_5011728712" evidence="9">
    <location>
        <begin position="30"/>
        <end position="448"/>
    </location>
</feature>
<dbReference type="Gene3D" id="2.40.440.10">
    <property type="entry name" value="L,D-transpeptidase catalytic domain-like"/>
    <property type="match status" value="1"/>
</dbReference>
<feature type="compositionally biased region" description="Low complexity" evidence="8">
    <location>
        <begin position="437"/>
        <end position="448"/>
    </location>
</feature>
<accession>A0A1I7NF74</accession>
<dbReference type="GO" id="GO:0009252">
    <property type="term" value="P:peptidoglycan biosynthetic process"/>
    <property type="evidence" value="ECO:0007669"/>
    <property type="project" value="UniProtKB-UniPathway"/>
</dbReference>
<keyword evidence="12" id="KW-1185">Reference proteome</keyword>
<dbReference type="Pfam" id="PF03734">
    <property type="entry name" value="YkuD"/>
    <property type="match status" value="1"/>
</dbReference>
<evidence type="ECO:0000256" key="5">
    <source>
        <dbReference type="ARBA" id="ARBA00022984"/>
    </source>
</evidence>
<keyword evidence="3" id="KW-0808">Transferase</keyword>
<evidence type="ECO:0000256" key="7">
    <source>
        <dbReference type="SAM" id="Coils"/>
    </source>
</evidence>
<evidence type="ECO:0000256" key="2">
    <source>
        <dbReference type="ARBA" id="ARBA00005992"/>
    </source>
</evidence>
<proteinExistence type="inferred from homology"/>
<dbReference type="SUPFAM" id="SSF47090">
    <property type="entry name" value="PGBD-like"/>
    <property type="match status" value="1"/>
</dbReference>
<dbReference type="PANTHER" id="PTHR41533:SF2">
    <property type="entry name" value="BLR7131 PROTEIN"/>
    <property type="match status" value="1"/>
</dbReference>
<evidence type="ECO:0000259" key="10">
    <source>
        <dbReference type="Pfam" id="PF03734"/>
    </source>
</evidence>
<name>A0A1I7NF74_9HYPH</name>
<evidence type="ECO:0000256" key="4">
    <source>
        <dbReference type="ARBA" id="ARBA00022960"/>
    </source>
</evidence>
<gene>
    <name evidence="11" type="ORF">SAMN04488557_1920</name>
</gene>
<organism evidence="11 12">
    <name type="scientific">Hyphomicrobium facile</name>
    <dbReference type="NCBI Taxonomy" id="51670"/>
    <lineage>
        <taxon>Bacteria</taxon>
        <taxon>Pseudomonadati</taxon>
        <taxon>Pseudomonadota</taxon>
        <taxon>Alphaproteobacteria</taxon>
        <taxon>Hyphomicrobiales</taxon>
        <taxon>Hyphomicrobiaceae</taxon>
        <taxon>Hyphomicrobium</taxon>
    </lineage>
</organism>
<dbReference type="Proteomes" id="UP000199423">
    <property type="component" value="Unassembled WGS sequence"/>
</dbReference>
<keyword evidence="4" id="KW-0133">Cell shape</keyword>
<evidence type="ECO:0000256" key="9">
    <source>
        <dbReference type="SAM" id="SignalP"/>
    </source>
</evidence>
<keyword evidence="6" id="KW-0961">Cell wall biogenesis/degradation</keyword>
<feature type="domain" description="L,D-TPase catalytic" evidence="10">
    <location>
        <begin position="200"/>
        <end position="363"/>
    </location>
</feature>
<feature type="region of interest" description="Disordered" evidence="8">
    <location>
        <begin position="429"/>
        <end position="448"/>
    </location>
</feature>
<comment type="pathway">
    <text evidence="1">Cell wall biogenesis; peptidoglycan biosynthesis.</text>
</comment>
<evidence type="ECO:0000313" key="11">
    <source>
        <dbReference type="EMBL" id="SFV33315.1"/>
    </source>
</evidence>
<dbReference type="CDD" id="cd16913">
    <property type="entry name" value="YkuD_like"/>
    <property type="match status" value="1"/>
</dbReference>
<dbReference type="STRING" id="51670.SAMN04488557_1920"/>
<reference evidence="12" key="1">
    <citation type="submission" date="2016-10" db="EMBL/GenBank/DDBJ databases">
        <authorList>
            <person name="Varghese N."/>
            <person name="Submissions S."/>
        </authorList>
    </citation>
    <scope>NUCLEOTIDE SEQUENCE [LARGE SCALE GENOMIC DNA]</scope>
    <source>
        <strain evidence="12">DSM 1565</strain>
    </source>
</reference>
<dbReference type="GO" id="GO:0071555">
    <property type="term" value="P:cell wall organization"/>
    <property type="evidence" value="ECO:0007669"/>
    <property type="project" value="UniProtKB-KW"/>
</dbReference>
<keyword evidence="7" id="KW-0175">Coiled coil</keyword>
<dbReference type="EMBL" id="FPCH01000002">
    <property type="protein sequence ID" value="SFV33315.1"/>
    <property type="molecule type" value="Genomic_DNA"/>
</dbReference>
<dbReference type="RefSeq" id="WP_244531175.1">
    <property type="nucleotide sequence ID" value="NZ_FPCH01000002.1"/>
</dbReference>